<dbReference type="SUPFAM" id="SSF54427">
    <property type="entry name" value="NTF2-like"/>
    <property type="match status" value="1"/>
</dbReference>
<dbReference type="EMBL" id="BSOG01000006">
    <property type="protein sequence ID" value="GLR15004.1"/>
    <property type="molecule type" value="Genomic_DNA"/>
</dbReference>
<dbReference type="InterPro" id="IPR011990">
    <property type="entry name" value="TPR-like_helical_dom_sf"/>
</dbReference>
<dbReference type="Proteomes" id="UP001156706">
    <property type="component" value="Unassembled WGS sequence"/>
</dbReference>
<dbReference type="PANTHER" id="PTHR44943:SF8">
    <property type="entry name" value="TPR REPEAT-CONTAINING PROTEIN MJ0263"/>
    <property type="match status" value="1"/>
</dbReference>
<feature type="compositionally biased region" description="Basic and acidic residues" evidence="4">
    <location>
        <begin position="244"/>
        <end position="255"/>
    </location>
</feature>
<dbReference type="Pfam" id="PF13432">
    <property type="entry name" value="TPR_16"/>
    <property type="match status" value="1"/>
</dbReference>
<evidence type="ECO:0000256" key="2">
    <source>
        <dbReference type="ARBA" id="ARBA00022803"/>
    </source>
</evidence>
<keyword evidence="8" id="KW-1185">Reference proteome</keyword>
<evidence type="ECO:0000313" key="8">
    <source>
        <dbReference type="Proteomes" id="UP001156706"/>
    </source>
</evidence>
<evidence type="ECO:0000256" key="1">
    <source>
        <dbReference type="ARBA" id="ARBA00022737"/>
    </source>
</evidence>
<sequence length="369" mass="39373">MPAYRLPSLLLSLALISGAYAGEAEDIATSLNRGQADAALQAADKALAKTPRDARLRLLRGNALAQLGRSAEAIQVFTALTSEYPNLPEPYNNLAALYAQQGQLDKARAALQMALQTNPAYATAHANLADVYARLAAQAYDKALQRDIVERQNGSAAPVIKSDAPRLALVQDLLSRPAPGGTPAPVVAAARPPVVVAAAKPVAPPVTVPPVATASKPVAPTTPAVVAPVPAKPAEVKPTPAKPVEPKPAESKAEDSANEEQVVKAVRGWADAWSDKRVPAYLASYSRSFKPGGMSRSEWEKQRRERIDAARKIEVKLANIRVKFSDGGQTATVRLVQRYKSDKLDTSTGKTLILERNGGRWLIREERVG</sequence>
<dbReference type="SMART" id="SM00028">
    <property type="entry name" value="TPR"/>
    <property type="match status" value="2"/>
</dbReference>
<keyword evidence="5" id="KW-0732">Signal</keyword>
<dbReference type="Pfam" id="PF13414">
    <property type="entry name" value="TPR_11"/>
    <property type="match status" value="1"/>
</dbReference>
<comment type="caution">
    <text evidence="7">The sequence shown here is derived from an EMBL/GenBank/DDBJ whole genome shotgun (WGS) entry which is preliminary data.</text>
</comment>
<dbReference type="RefSeq" id="WP_284198070.1">
    <property type="nucleotide sequence ID" value="NZ_BSOG01000006.1"/>
</dbReference>
<evidence type="ECO:0000256" key="4">
    <source>
        <dbReference type="SAM" id="MobiDB-lite"/>
    </source>
</evidence>
<dbReference type="PROSITE" id="PS50005">
    <property type="entry name" value="TPR"/>
    <property type="match status" value="1"/>
</dbReference>
<evidence type="ECO:0000313" key="7">
    <source>
        <dbReference type="EMBL" id="GLR15004.1"/>
    </source>
</evidence>
<evidence type="ECO:0000259" key="6">
    <source>
        <dbReference type="Pfam" id="PF24125"/>
    </source>
</evidence>
<gene>
    <name evidence="7" type="ORF">GCM10007907_37940</name>
</gene>
<dbReference type="PANTHER" id="PTHR44943">
    <property type="entry name" value="CELLULOSE SYNTHASE OPERON PROTEIN C"/>
    <property type="match status" value="1"/>
</dbReference>
<accession>A0ABQ5YM27</accession>
<name>A0ABQ5YM27_9NEIS</name>
<keyword evidence="2 3" id="KW-0802">TPR repeat</keyword>
<dbReference type="Pfam" id="PF24125">
    <property type="entry name" value="Cds6_C"/>
    <property type="match status" value="1"/>
</dbReference>
<feature type="signal peptide" evidence="5">
    <location>
        <begin position="1"/>
        <end position="21"/>
    </location>
</feature>
<feature type="domain" description="Cds6 C-terminal" evidence="6">
    <location>
        <begin position="262"/>
        <end position="366"/>
    </location>
</feature>
<reference evidence="8" key="1">
    <citation type="journal article" date="2019" name="Int. J. Syst. Evol. Microbiol.">
        <title>The Global Catalogue of Microorganisms (GCM) 10K type strain sequencing project: providing services to taxonomists for standard genome sequencing and annotation.</title>
        <authorList>
            <consortium name="The Broad Institute Genomics Platform"/>
            <consortium name="The Broad Institute Genome Sequencing Center for Infectious Disease"/>
            <person name="Wu L."/>
            <person name="Ma J."/>
        </authorList>
    </citation>
    <scope>NUCLEOTIDE SEQUENCE [LARGE SCALE GENOMIC DNA]</scope>
    <source>
        <strain evidence="8">NBRC 110044</strain>
    </source>
</reference>
<dbReference type="InterPro" id="IPR051685">
    <property type="entry name" value="Ycf3/AcsC/BcsC/TPR_MFPF"/>
</dbReference>
<evidence type="ECO:0000256" key="3">
    <source>
        <dbReference type="PROSITE-ProRule" id="PRU00339"/>
    </source>
</evidence>
<dbReference type="Gene3D" id="1.25.40.10">
    <property type="entry name" value="Tetratricopeptide repeat domain"/>
    <property type="match status" value="1"/>
</dbReference>
<dbReference type="Gene3D" id="3.10.450.50">
    <property type="match status" value="1"/>
</dbReference>
<dbReference type="InterPro" id="IPR032710">
    <property type="entry name" value="NTF2-like_dom_sf"/>
</dbReference>
<evidence type="ECO:0000256" key="5">
    <source>
        <dbReference type="SAM" id="SignalP"/>
    </source>
</evidence>
<protein>
    <recommendedName>
        <fullName evidence="6">Cds6 C-terminal domain-containing protein</fullName>
    </recommendedName>
</protein>
<dbReference type="InterPro" id="IPR056203">
    <property type="entry name" value="Cds6_C"/>
</dbReference>
<dbReference type="InterPro" id="IPR019734">
    <property type="entry name" value="TPR_rpt"/>
</dbReference>
<proteinExistence type="predicted"/>
<feature type="repeat" description="TPR" evidence="3">
    <location>
        <begin position="88"/>
        <end position="121"/>
    </location>
</feature>
<feature type="chain" id="PRO_5047243963" description="Cds6 C-terminal domain-containing protein" evidence="5">
    <location>
        <begin position="22"/>
        <end position="369"/>
    </location>
</feature>
<dbReference type="SUPFAM" id="SSF48452">
    <property type="entry name" value="TPR-like"/>
    <property type="match status" value="1"/>
</dbReference>
<keyword evidence="1" id="KW-0677">Repeat</keyword>
<organism evidence="7 8">
    <name type="scientific">Chitinimonas prasina</name>
    <dbReference type="NCBI Taxonomy" id="1434937"/>
    <lineage>
        <taxon>Bacteria</taxon>
        <taxon>Pseudomonadati</taxon>
        <taxon>Pseudomonadota</taxon>
        <taxon>Betaproteobacteria</taxon>
        <taxon>Neisseriales</taxon>
        <taxon>Chitinibacteraceae</taxon>
        <taxon>Chitinimonas</taxon>
    </lineage>
</organism>
<feature type="region of interest" description="Disordered" evidence="4">
    <location>
        <begin position="231"/>
        <end position="259"/>
    </location>
</feature>